<comment type="pathway">
    <text evidence="1">Protein modification; protein ubiquitination.</text>
</comment>
<comment type="caution">
    <text evidence="5">The sequence shown here is derived from an EMBL/GenBank/DDBJ whole genome shotgun (WGS) entry which is preliminary data.</text>
</comment>
<dbReference type="EMBL" id="VXIV02001090">
    <property type="protein sequence ID" value="KAF6034378.1"/>
    <property type="molecule type" value="Genomic_DNA"/>
</dbReference>
<reference evidence="5" key="1">
    <citation type="submission" date="2020-06" db="EMBL/GenBank/DDBJ databases">
        <title>Draft genome of Bugula neritina, a colonial animal packing powerful symbionts and potential medicines.</title>
        <authorList>
            <person name="Rayko M."/>
        </authorList>
    </citation>
    <scope>NUCLEOTIDE SEQUENCE [LARGE SCALE GENOMIC DNA]</scope>
    <source>
        <strain evidence="5">Kwan_BN1</strain>
    </source>
</reference>
<evidence type="ECO:0000313" key="6">
    <source>
        <dbReference type="Proteomes" id="UP000593567"/>
    </source>
</evidence>
<dbReference type="SUPFAM" id="SSF81383">
    <property type="entry name" value="F-box domain"/>
    <property type="match status" value="1"/>
</dbReference>
<dbReference type="PANTHER" id="PTHR10706">
    <property type="entry name" value="F-BOX FAMILY PROTEIN"/>
    <property type="match status" value="1"/>
</dbReference>
<evidence type="ECO:0000259" key="4">
    <source>
        <dbReference type="PROSITE" id="PS50181"/>
    </source>
</evidence>
<dbReference type="InterPro" id="IPR045048">
    <property type="entry name" value="FBXO31/39"/>
</dbReference>
<keyword evidence="3" id="KW-0833">Ubl conjugation pathway</keyword>
<dbReference type="GO" id="GO:0016567">
    <property type="term" value="P:protein ubiquitination"/>
    <property type="evidence" value="ECO:0007669"/>
    <property type="project" value="UniProtKB-UniPathway"/>
</dbReference>
<dbReference type="Gene3D" id="1.20.1280.50">
    <property type="match status" value="1"/>
</dbReference>
<dbReference type="SMART" id="SM00256">
    <property type="entry name" value="FBOX"/>
    <property type="match status" value="1"/>
</dbReference>
<sequence length="375" mass="43549">MDILPQEIWLKVLSYLDGESLKSVESACYTFSNWLKDELFWFNKCKAALHEVSAYPKLELKRNKTKTPWRDLYINLICPYKYLLGYWQKFTSSENEYTGQLLRFFILVDLGLIYGQISRASEDGYKFETRINIHSDGEFSSYSSVERYPFGITKHELLSLPVDTVCEQRPLDDHSEYMKHVYSQEVIEFEGLATDSEEEVSRWVKFRSFSQWDVDGVAPAVYKSIYGPHGEELVLLHGVPNERKLIGTKILGDRNVPFGKHSFVIDLDRPLVLNSSQQDSCETLVAVHAGEETAQKTSSQPFCVPSGASYADQNILKFNTCIERYAGRGTLAYDDYTDPWWCDTHFIRFDEDNFAVHFFYGHYLGFYTRHRDIVF</sequence>
<keyword evidence="6" id="KW-1185">Reference proteome</keyword>
<feature type="domain" description="F-box" evidence="4">
    <location>
        <begin position="1"/>
        <end position="44"/>
    </location>
</feature>
<dbReference type="PANTHER" id="PTHR10706:SF130">
    <property type="entry name" value="F-BOX ONLY PROTEIN 31"/>
    <property type="match status" value="1"/>
</dbReference>
<dbReference type="PROSITE" id="PS50181">
    <property type="entry name" value="FBOX"/>
    <property type="match status" value="1"/>
</dbReference>
<dbReference type="Pfam" id="PF12014">
    <property type="entry name" value="Cyclin_D1_bind"/>
    <property type="match status" value="1"/>
</dbReference>
<dbReference type="InterPro" id="IPR001810">
    <property type="entry name" value="F-box_dom"/>
</dbReference>
<comment type="similarity">
    <text evidence="2">Belongs to the FBXO31 family.</text>
</comment>
<dbReference type="InterPro" id="IPR036047">
    <property type="entry name" value="F-box-like_dom_sf"/>
</dbReference>
<dbReference type="AlphaFoldDB" id="A0A7J7K9U5"/>
<evidence type="ECO:0000256" key="2">
    <source>
        <dbReference type="ARBA" id="ARBA00010611"/>
    </source>
</evidence>
<evidence type="ECO:0000256" key="3">
    <source>
        <dbReference type="ARBA" id="ARBA00022786"/>
    </source>
</evidence>
<dbReference type="OrthoDB" id="722566at2759"/>
<proteinExistence type="inferred from homology"/>
<dbReference type="Proteomes" id="UP000593567">
    <property type="component" value="Unassembled WGS sequence"/>
</dbReference>
<evidence type="ECO:0000313" key="5">
    <source>
        <dbReference type="EMBL" id="KAF6034378.1"/>
    </source>
</evidence>
<evidence type="ECO:0000256" key="1">
    <source>
        <dbReference type="ARBA" id="ARBA00004906"/>
    </source>
</evidence>
<protein>
    <submittedName>
        <fullName evidence="5">FBXO31</fullName>
    </submittedName>
</protein>
<organism evidence="5 6">
    <name type="scientific">Bugula neritina</name>
    <name type="common">Brown bryozoan</name>
    <name type="synonym">Sertularia neritina</name>
    <dbReference type="NCBI Taxonomy" id="10212"/>
    <lineage>
        <taxon>Eukaryota</taxon>
        <taxon>Metazoa</taxon>
        <taxon>Spiralia</taxon>
        <taxon>Lophotrochozoa</taxon>
        <taxon>Bryozoa</taxon>
        <taxon>Gymnolaemata</taxon>
        <taxon>Cheilostomatida</taxon>
        <taxon>Flustrina</taxon>
        <taxon>Buguloidea</taxon>
        <taxon>Bugulidae</taxon>
        <taxon>Bugula</taxon>
    </lineage>
</organism>
<dbReference type="UniPathway" id="UPA00143"/>
<gene>
    <name evidence="5" type="ORF">EB796_007315</name>
</gene>
<accession>A0A7J7K9U5</accession>
<name>A0A7J7K9U5_BUGNE</name>
<dbReference type="Pfam" id="PF12937">
    <property type="entry name" value="F-box-like"/>
    <property type="match status" value="1"/>
</dbReference>